<gene>
    <name evidence="7" type="ORF">TAT_000197200</name>
    <name evidence="8" type="ORF">TAV_000197500</name>
</gene>
<dbReference type="Pfam" id="PF01189">
    <property type="entry name" value="Methyltr_RsmB-F"/>
    <property type="match status" value="1"/>
</dbReference>
<dbReference type="CDD" id="cd02440">
    <property type="entry name" value="AdoMet_MTases"/>
    <property type="match status" value="1"/>
</dbReference>
<evidence type="ECO:0000313" key="7">
    <source>
        <dbReference type="EMBL" id="SVP91868.1"/>
    </source>
</evidence>
<dbReference type="VEuPathDB" id="PiroplasmaDB:TA11870"/>
<dbReference type="AlphaFoldDB" id="A0A3B0NCK3"/>
<proteinExistence type="inferred from homology"/>
<sequence length="383" mass="44269">MLGINSTRARHLENSLSQYFRINSSGLGISSFLKFYFMANRVSTGNRAWVSQHFREVMRWKLLIEHTSPKPLTWTSILNTYLLSDRWRLMTNNKSLPPHVRCSFPQELFELIDEEYGLEKAIKICNILNEEPVTYLRVNTLKLSRDKAYKFLLHKGVPVEKCVFSNCGLFVQDKRKLLESPEYKSGIVEIQDESSQIIGQNINCSEGDHVLDFCCGSGGKSLVFGPKLGNRGRIYLHDVNDNLLQKAKKRMHRAGIRNYYILDRNLENIETFYGKMDYVIVDVPCSGIGACRTNPDRKWSFKRENLNGLLMNQRLIVEESLPFLKKNGKLVYITCSIFKAENQSQVDFFSKKYNLRPEEQILQLPESRGMNGYYMATLVNSVN</sequence>
<feature type="binding site" evidence="5">
    <location>
        <position position="238"/>
    </location>
    <ligand>
        <name>S-adenosyl-L-methionine</name>
        <dbReference type="ChEBI" id="CHEBI:59789"/>
    </ligand>
</feature>
<name>A0A3B0NCK3_THEAN</name>
<feature type="binding site" evidence="5">
    <location>
        <position position="282"/>
    </location>
    <ligand>
        <name>S-adenosyl-L-methionine</name>
        <dbReference type="ChEBI" id="CHEBI:59789"/>
    </ligand>
</feature>
<comment type="caution">
    <text evidence="5">Lacks conserved residue(s) required for the propagation of feature annotation.</text>
</comment>
<evidence type="ECO:0000313" key="8">
    <source>
        <dbReference type="EMBL" id="SVP92138.1"/>
    </source>
</evidence>
<dbReference type="Pfam" id="PF22458">
    <property type="entry name" value="RsmF-B_ferredox"/>
    <property type="match status" value="1"/>
</dbReference>
<protein>
    <submittedName>
        <fullName evidence="8">Sun-family protein, putative</fullName>
    </submittedName>
</protein>
<feature type="domain" description="SAM-dependent MTase RsmB/NOP-type" evidence="6">
    <location>
        <begin position="124"/>
        <end position="383"/>
    </location>
</feature>
<evidence type="ECO:0000256" key="5">
    <source>
        <dbReference type="PROSITE-ProRule" id="PRU01023"/>
    </source>
</evidence>
<feature type="active site" description="Nucleophile" evidence="5">
    <location>
        <position position="335"/>
    </location>
</feature>
<accession>A0A3B0NCK3</accession>
<keyword evidence="1 5" id="KW-0489">Methyltransferase</keyword>
<dbReference type="InterPro" id="IPR001678">
    <property type="entry name" value="MeTrfase_RsmB-F_NOP2_dom"/>
</dbReference>
<evidence type="ECO:0000256" key="3">
    <source>
        <dbReference type="ARBA" id="ARBA00022691"/>
    </source>
</evidence>
<keyword evidence="3 5" id="KW-0949">S-adenosyl-L-methionine</keyword>
<dbReference type="Gene3D" id="3.30.70.1170">
    <property type="entry name" value="Sun protein, domain 3"/>
    <property type="match status" value="1"/>
</dbReference>
<dbReference type="PANTHER" id="PTHR22807">
    <property type="entry name" value="NOP2 YEAST -RELATED NOL1/NOP2/FMU SUN DOMAIN-CONTAINING"/>
    <property type="match status" value="1"/>
</dbReference>
<keyword evidence="2 5" id="KW-0808">Transferase</keyword>
<dbReference type="PRINTS" id="PR02008">
    <property type="entry name" value="RCMTFAMILY"/>
</dbReference>
<dbReference type="GO" id="GO:0005730">
    <property type="term" value="C:nucleolus"/>
    <property type="evidence" value="ECO:0007669"/>
    <property type="project" value="TreeGrafter"/>
</dbReference>
<dbReference type="GO" id="GO:0009383">
    <property type="term" value="F:rRNA (cytosine-C5-)-methyltransferase activity"/>
    <property type="evidence" value="ECO:0007669"/>
    <property type="project" value="TreeGrafter"/>
</dbReference>
<dbReference type="InterPro" id="IPR029063">
    <property type="entry name" value="SAM-dependent_MTases_sf"/>
</dbReference>
<dbReference type="InterPro" id="IPR023267">
    <property type="entry name" value="RCMT"/>
</dbReference>
<keyword evidence="4 5" id="KW-0694">RNA-binding</keyword>
<dbReference type="GO" id="GO:0000470">
    <property type="term" value="P:maturation of LSU-rRNA"/>
    <property type="evidence" value="ECO:0007669"/>
    <property type="project" value="TreeGrafter"/>
</dbReference>
<dbReference type="GO" id="GO:0070475">
    <property type="term" value="P:rRNA base methylation"/>
    <property type="evidence" value="ECO:0007669"/>
    <property type="project" value="TreeGrafter"/>
</dbReference>
<evidence type="ECO:0000256" key="2">
    <source>
        <dbReference type="ARBA" id="ARBA00022679"/>
    </source>
</evidence>
<dbReference type="InterPro" id="IPR054728">
    <property type="entry name" value="RsmB-like_ferredoxin"/>
</dbReference>
<evidence type="ECO:0000256" key="1">
    <source>
        <dbReference type="ARBA" id="ARBA00022603"/>
    </source>
</evidence>
<organism evidence="8">
    <name type="scientific">Theileria annulata</name>
    <dbReference type="NCBI Taxonomy" id="5874"/>
    <lineage>
        <taxon>Eukaryota</taxon>
        <taxon>Sar</taxon>
        <taxon>Alveolata</taxon>
        <taxon>Apicomplexa</taxon>
        <taxon>Aconoidasida</taxon>
        <taxon>Piroplasmida</taxon>
        <taxon>Theileriidae</taxon>
        <taxon>Theileria</taxon>
    </lineage>
</organism>
<dbReference type="Gene3D" id="3.40.50.150">
    <property type="entry name" value="Vaccinia Virus protein VP39"/>
    <property type="match status" value="1"/>
</dbReference>
<dbReference type="SUPFAM" id="SSF53335">
    <property type="entry name" value="S-adenosyl-L-methionine-dependent methyltransferases"/>
    <property type="match status" value="1"/>
</dbReference>
<reference evidence="8" key="1">
    <citation type="submission" date="2018-07" db="EMBL/GenBank/DDBJ databases">
        <authorList>
            <person name="Quirk P.G."/>
            <person name="Krulwich T.A."/>
        </authorList>
    </citation>
    <scope>NUCLEOTIDE SEQUENCE</scope>
    <source>
        <strain evidence="8">Anand</strain>
    </source>
</reference>
<dbReference type="PROSITE" id="PS51686">
    <property type="entry name" value="SAM_MT_RSMB_NOP"/>
    <property type="match status" value="1"/>
</dbReference>
<dbReference type="GO" id="GO:0003723">
    <property type="term" value="F:RNA binding"/>
    <property type="evidence" value="ECO:0007669"/>
    <property type="project" value="UniProtKB-UniRule"/>
</dbReference>
<evidence type="ECO:0000259" key="6">
    <source>
        <dbReference type="PROSITE" id="PS51686"/>
    </source>
</evidence>
<comment type="similarity">
    <text evidence="5">Belongs to the class I-like SAM-binding methyltransferase superfamily. RsmB/NOP family.</text>
</comment>
<dbReference type="InterPro" id="IPR049560">
    <property type="entry name" value="MeTrfase_RsmB-F_NOP2_cat"/>
</dbReference>
<dbReference type="PANTHER" id="PTHR22807:SF54">
    <property type="entry name" value="CHROMOSOME UNDETERMINED SCAFFOLD_82, WHOLE GENOME SHOTGUN SEQUENCE"/>
    <property type="match status" value="1"/>
</dbReference>
<evidence type="ECO:0000256" key="4">
    <source>
        <dbReference type="ARBA" id="ARBA00022884"/>
    </source>
</evidence>
<dbReference type="EMBL" id="UIVS01000002">
    <property type="protein sequence ID" value="SVP92138.1"/>
    <property type="molecule type" value="Genomic_DNA"/>
</dbReference>
<dbReference type="EMBL" id="UIVT01000002">
    <property type="protein sequence ID" value="SVP91868.1"/>
    <property type="molecule type" value="Genomic_DNA"/>
</dbReference>